<proteinExistence type="predicted"/>
<organism evidence="1">
    <name type="scientific">Leptocylindrus danicus</name>
    <dbReference type="NCBI Taxonomy" id="163516"/>
    <lineage>
        <taxon>Eukaryota</taxon>
        <taxon>Sar</taxon>
        <taxon>Stramenopiles</taxon>
        <taxon>Ochrophyta</taxon>
        <taxon>Bacillariophyta</taxon>
        <taxon>Coscinodiscophyceae</taxon>
        <taxon>Chaetocerotophycidae</taxon>
        <taxon>Leptocylindrales</taxon>
        <taxon>Leptocylindraceae</taxon>
        <taxon>Leptocylindrus</taxon>
    </lineage>
</organism>
<dbReference type="AlphaFoldDB" id="A0A7S2KGQ6"/>
<dbReference type="EMBL" id="HBGY01013437">
    <property type="protein sequence ID" value="CAD9574931.1"/>
    <property type="molecule type" value="Transcribed_RNA"/>
</dbReference>
<accession>A0A7S2KGQ6</accession>
<protein>
    <submittedName>
        <fullName evidence="1">Uncharacterized protein</fullName>
    </submittedName>
</protein>
<name>A0A7S2KGQ6_9STRA</name>
<sequence length="650" mass="74113">MVKSLYATYKPTLVQFMNHRDSPQQPYILNTVFTQETLAAITPEEIVRWFKKKAYGNADANSDCDNPTEGRHSALLFYKKAISWFIPNKLMHWNEITRVGNPTRSKHVNSFLSKVKRKEVARLGKKSKARRAFERPEFEEVIDTAEANPNKEIAAFLPAYYKFQFTMIARLDDTAKFRHPDLKPFVQYPTYAVIAKLCWAKNVLDERDAPDQILLGCDDHHFCVLGGLGIWLELSFEMNGTDNDYYFGINGLQNPESIKNKASDQLKLITGSDEFNIVRDGFVGTHSNRKFATTRARRSGCSRDDVDVRGRWRSHKKQQDDYADVTLPYPDAKVANTLCVGGAITYVVKEQSGISDTWILEHVAPHMAQKLDRAVALVLGKALLWRVFDESGDFIADSIKRRINRAYGDLGDRCTLEAGENPVKKVPLVISRNEDETLIDELVYDNDEQGDGNINNADGTRASYAERQRMHGMNTQLLLSLVRRVQRDLAAVGANSERLGRQTNQQITTLNRNVQRLSMIPARRSVRAQNAENEETDIAAGRRKVAELSRLPRSLHALWQEYEFGTGNRKAAKDFTPQERGKKSVKHSYYLRKFLWEQVAEMVQSGMEADVACDRIYDVYGRNQSVTFILDCLKRDRRHGGNPALRIAHI</sequence>
<gene>
    <name evidence="1" type="ORF">LDAN0321_LOCUS8654</name>
</gene>
<reference evidence="1" key="1">
    <citation type="submission" date="2021-01" db="EMBL/GenBank/DDBJ databases">
        <authorList>
            <person name="Corre E."/>
            <person name="Pelletier E."/>
            <person name="Niang G."/>
            <person name="Scheremetjew M."/>
            <person name="Finn R."/>
            <person name="Kale V."/>
            <person name="Holt S."/>
            <person name="Cochrane G."/>
            <person name="Meng A."/>
            <person name="Brown T."/>
            <person name="Cohen L."/>
        </authorList>
    </citation>
    <scope>NUCLEOTIDE SEQUENCE</scope>
    <source>
        <strain evidence="1">B650</strain>
    </source>
</reference>
<evidence type="ECO:0000313" key="1">
    <source>
        <dbReference type="EMBL" id="CAD9574931.1"/>
    </source>
</evidence>